<sequence length="130" mass="15442">MSIDYSDMAFPKPKRKKKKKGHQRTTGKPKELWSVFTEDMDHCMYTGVYGVERHHIFSHTSREIELSEDYGFIAPLRPDLHPNGTRAGKNASKVDRYLRKRCKEYYLQHYGTEEQFRQEFHYVSKGKPLL</sequence>
<comment type="caution">
    <text evidence="2">The sequence shown here is derived from an EMBL/GenBank/DDBJ whole genome shotgun (WGS) entry which is preliminary data.</text>
</comment>
<evidence type="ECO:0000313" key="3">
    <source>
        <dbReference type="Proteomes" id="UP001296580"/>
    </source>
</evidence>
<gene>
    <name evidence="2" type="ORF">G4993_16350</name>
</gene>
<organism evidence="2 3">
    <name type="scientific">Mediterraneibacter gnavus</name>
    <name type="common">Ruminococcus gnavus</name>
    <dbReference type="NCBI Taxonomy" id="33038"/>
    <lineage>
        <taxon>Bacteria</taxon>
        <taxon>Bacillati</taxon>
        <taxon>Bacillota</taxon>
        <taxon>Clostridia</taxon>
        <taxon>Lachnospirales</taxon>
        <taxon>Lachnospiraceae</taxon>
        <taxon>Mediterraneibacter</taxon>
    </lineage>
</organism>
<dbReference type="EMBL" id="JAAIRV010000052">
    <property type="protein sequence ID" value="NSI59938.1"/>
    <property type="molecule type" value="Genomic_DNA"/>
</dbReference>
<evidence type="ECO:0000256" key="1">
    <source>
        <dbReference type="SAM" id="MobiDB-lite"/>
    </source>
</evidence>
<evidence type="ECO:0000313" key="2">
    <source>
        <dbReference type="EMBL" id="NSI59938.1"/>
    </source>
</evidence>
<proteinExistence type="predicted"/>
<protein>
    <submittedName>
        <fullName evidence="2">Phosphoenolpyruvate carboxykinase</fullName>
    </submittedName>
</protein>
<dbReference type="AlphaFoldDB" id="A0AAJ3FGI1"/>
<name>A0AAJ3FGI1_MEDGN</name>
<reference evidence="2" key="1">
    <citation type="journal article" date="2020" name="Cell Host Microbe">
        <title>Functional and Genomic Variation between Human-Derived Isolates of Lachnospiraceae Reveals Inter- and Intra-Species Diversity.</title>
        <authorList>
            <person name="Sorbara M.T."/>
            <person name="Littmann E.R."/>
            <person name="Fontana E."/>
            <person name="Moody T.U."/>
            <person name="Kohout C.E."/>
            <person name="Gjonbalaj M."/>
            <person name="Eaton V."/>
            <person name="Seok R."/>
            <person name="Leiner I.M."/>
            <person name="Pamer E.G."/>
        </authorList>
    </citation>
    <scope>NUCLEOTIDE SEQUENCE</scope>
    <source>
        <strain evidence="2">MSK.15.32</strain>
    </source>
</reference>
<accession>A0AAJ3FGI1</accession>
<feature type="region of interest" description="Disordered" evidence="1">
    <location>
        <begin position="1"/>
        <end position="28"/>
    </location>
</feature>
<dbReference type="Proteomes" id="UP001296580">
    <property type="component" value="Unassembled WGS sequence"/>
</dbReference>
<feature type="compositionally biased region" description="Basic residues" evidence="1">
    <location>
        <begin position="12"/>
        <end position="27"/>
    </location>
</feature>
<reference evidence="2" key="2">
    <citation type="submission" date="2020-02" db="EMBL/GenBank/DDBJ databases">
        <authorList>
            <person name="Littmann E."/>
            <person name="Sorbara M."/>
        </authorList>
    </citation>
    <scope>NUCLEOTIDE SEQUENCE</scope>
    <source>
        <strain evidence="2">MSK.15.32</strain>
    </source>
</reference>